<feature type="domain" description="RrmJ-type SAM-dependent 2'-O-MTase" evidence="17">
    <location>
        <begin position="234"/>
        <end position="451"/>
    </location>
</feature>
<keyword evidence="12" id="KW-0539">Nucleus</keyword>
<dbReference type="InterPro" id="IPR013083">
    <property type="entry name" value="Znf_RING/FYVE/PHD"/>
</dbReference>
<dbReference type="EMBL" id="OD001131">
    <property type="protein sequence ID" value="CAD7400734.1"/>
    <property type="molecule type" value="Genomic_DNA"/>
</dbReference>
<dbReference type="GO" id="GO:0004483">
    <property type="term" value="F:methyltransferase cap1 activity"/>
    <property type="evidence" value="ECO:0007669"/>
    <property type="project" value="UniProtKB-UniRule"/>
</dbReference>
<dbReference type="Pfam" id="PF01728">
    <property type="entry name" value="FtsJ"/>
    <property type="match status" value="1"/>
</dbReference>
<evidence type="ECO:0000256" key="8">
    <source>
        <dbReference type="ARBA" id="ARBA00022786"/>
    </source>
</evidence>
<dbReference type="InterPro" id="IPR044110">
    <property type="entry name" value="RING-HC_RNF146"/>
</dbReference>
<dbReference type="Pfam" id="PF01585">
    <property type="entry name" value="G-patch"/>
    <property type="match status" value="1"/>
</dbReference>
<dbReference type="InterPro" id="IPR025816">
    <property type="entry name" value="RrmJ-type_MeTrfase"/>
</dbReference>
<evidence type="ECO:0000259" key="16">
    <source>
        <dbReference type="PROSITE" id="PS50918"/>
    </source>
</evidence>
<dbReference type="GO" id="GO:0016055">
    <property type="term" value="P:Wnt signaling pathway"/>
    <property type="evidence" value="ECO:0007669"/>
    <property type="project" value="UniProtKB-KW"/>
</dbReference>
<comment type="catalytic activity">
    <reaction evidence="12">
        <text>a 5'-end (N(7)-methyl 5'-triphosphoguanosine)-ribonucleoside in mRNA + S-adenosyl-L-methionine = a 5'-end (N(7)-methyl 5'-triphosphoguanosine)-(2'-O-methyl-ribonucleoside) in mRNA + S-adenosyl-L-homocysteine + H(+)</text>
        <dbReference type="Rhea" id="RHEA:67020"/>
        <dbReference type="Rhea" id="RHEA-COMP:17167"/>
        <dbReference type="Rhea" id="RHEA-COMP:17168"/>
        <dbReference type="ChEBI" id="CHEBI:15378"/>
        <dbReference type="ChEBI" id="CHEBI:57856"/>
        <dbReference type="ChEBI" id="CHEBI:59789"/>
        <dbReference type="ChEBI" id="CHEBI:156461"/>
        <dbReference type="ChEBI" id="CHEBI:167609"/>
        <dbReference type="EC" id="2.1.1.57"/>
    </reaction>
</comment>
<accession>A0A7R9CQR7</accession>
<keyword evidence="12" id="KW-0489">Methyltransferase</keyword>
<dbReference type="SUPFAM" id="SSF117839">
    <property type="entry name" value="WWE domain"/>
    <property type="match status" value="1"/>
</dbReference>
<feature type="domain" description="G-patch" evidence="15">
    <location>
        <begin position="90"/>
        <end position="136"/>
    </location>
</feature>
<dbReference type="Pfam" id="PF02825">
    <property type="entry name" value="WWE"/>
    <property type="match status" value="1"/>
</dbReference>
<feature type="domain" description="WWE" evidence="16">
    <location>
        <begin position="886"/>
        <end position="962"/>
    </location>
</feature>
<dbReference type="Gene3D" id="3.30.470.30">
    <property type="entry name" value="DNA ligase/mRNA capping enzyme"/>
    <property type="match status" value="1"/>
</dbReference>
<dbReference type="InterPro" id="IPR000467">
    <property type="entry name" value="G_patch_dom"/>
</dbReference>
<feature type="region of interest" description="Disordered" evidence="13">
    <location>
        <begin position="1"/>
        <end position="77"/>
    </location>
</feature>
<dbReference type="PROSITE" id="PS50918">
    <property type="entry name" value="WWE"/>
    <property type="match status" value="1"/>
</dbReference>
<keyword evidence="5" id="KW-0879">Wnt signaling pathway</keyword>
<evidence type="ECO:0000256" key="1">
    <source>
        <dbReference type="ARBA" id="ARBA00000900"/>
    </source>
</evidence>
<dbReference type="GO" id="GO:0032259">
    <property type="term" value="P:methylation"/>
    <property type="evidence" value="ECO:0007669"/>
    <property type="project" value="UniProtKB-KW"/>
</dbReference>
<dbReference type="InterPro" id="IPR029063">
    <property type="entry name" value="SAM-dependent_MTases_sf"/>
</dbReference>
<dbReference type="FunFam" id="3.40.50.12760:FF:000004">
    <property type="entry name" value="FtsJ-like methyltransferase"/>
    <property type="match status" value="1"/>
</dbReference>
<feature type="compositionally biased region" description="Polar residues" evidence="13">
    <location>
        <begin position="67"/>
        <end position="77"/>
    </location>
</feature>
<keyword evidence="12" id="KW-0507">mRNA processing</keyword>
<dbReference type="GO" id="GO:0005634">
    <property type="term" value="C:nucleus"/>
    <property type="evidence" value="ECO:0007669"/>
    <property type="project" value="UniProtKB-SubCell"/>
</dbReference>
<reference evidence="18" key="1">
    <citation type="submission" date="2020-11" db="EMBL/GenBank/DDBJ databases">
        <authorList>
            <person name="Tran Van P."/>
        </authorList>
    </citation>
    <scope>NUCLEOTIDE SEQUENCE</scope>
</reference>
<dbReference type="InterPro" id="IPR002877">
    <property type="entry name" value="RNA_MeTrfase_FtsJ_dom"/>
</dbReference>
<dbReference type="PROSITE" id="PS51613">
    <property type="entry name" value="SAM_MT_RRMJ"/>
    <property type="match status" value="1"/>
</dbReference>
<dbReference type="InterPro" id="IPR004170">
    <property type="entry name" value="WWE_dom"/>
</dbReference>
<organism evidence="18">
    <name type="scientific">Timema poppense</name>
    <name type="common">Walking stick</name>
    <dbReference type="NCBI Taxonomy" id="170557"/>
    <lineage>
        <taxon>Eukaryota</taxon>
        <taxon>Metazoa</taxon>
        <taxon>Ecdysozoa</taxon>
        <taxon>Arthropoda</taxon>
        <taxon>Hexapoda</taxon>
        <taxon>Insecta</taxon>
        <taxon>Pterygota</taxon>
        <taxon>Neoptera</taxon>
        <taxon>Polyneoptera</taxon>
        <taxon>Phasmatodea</taxon>
        <taxon>Timematodea</taxon>
        <taxon>Timematoidea</taxon>
        <taxon>Timematidae</taxon>
        <taxon>Timema</taxon>
    </lineage>
</organism>
<dbReference type="SMART" id="SM00678">
    <property type="entry name" value="WWE"/>
    <property type="match status" value="1"/>
</dbReference>
<dbReference type="GO" id="GO:0016556">
    <property type="term" value="P:mRNA modification"/>
    <property type="evidence" value="ECO:0007669"/>
    <property type="project" value="UniProtKB-UniRule"/>
</dbReference>
<evidence type="ECO:0000259" key="14">
    <source>
        <dbReference type="PROSITE" id="PS50089"/>
    </source>
</evidence>
<dbReference type="GO" id="GO:0006370">
    <property type="term" value="P:7-methylguanosine mRNA capping"/>
    <property type="evidence" value="ECO:0007669"/>
    <property type="project" value="UniProtKB-UniRule"/>
</dbReference>
<dbReference type="SUPFAM" id="SSF57850">
    <property type="entry name" value="RING/U-box"/>
    <property type="match status" value="1"/>
</dbReference>
<name>A0A7R9CQR7_TIMPO</name>
<dbReference type="GO" id="GO:0005829">
    <property type="term" value="C:cytosol"/>
    <property type="evidence" value="ECO:0007669"/>
    <property type="project" value="UniProtKB-SubCell"/>
</dbReference>
<keyword evidence="3" id="KW-0963">Cytoplasm</keyword>
<dbReference type="GO" id="GO:0061630">
    <property type="term" value="F:ubiquitin protein ligase activity"/>
    <property type="evidence" value="ECO:0007669"/>
    <property type="project" value="UniProtKB-EC"/>
</dbReference>
<evidence type="ECO:0000256" key="10">
    <source>
        <dbReference type="ARBA" id="ARBA00043952"/>
    </source>
</evidence>
<evidence type="ECO:0000256" key="7">
    <source>
        <dbReference type="ARBA" id="ARBA00022771"/>
    </source>
</evidence>
<comment type="function">
    <text evidence="12">S-adenosyl-L-methionine-dependent methyltransferase that mediates RNA cap1 2'-O-ribose methylation to the 5'-cap structure of RNAs. Methylates the ribose of the first nucleotide of a m(7)GpppG-capped mRNA to produce m(7)GpppNmp (cap1).</text>
</comment>
<dbReference type="Gene3D" id="3.30.40.10">
    <property type="entry name" value="Zinc/RING finger domain, C3HC4 (zinc finger)"/>
    <property type="match status" value="1"/>
</dbReference>
<evidence type="ECO:0000256" key="5">
    <source>
        <dbReference type="ARBA" id="ARBA00022687"/>
    </source>
</evidence>
<dbReference type="GO" id="GO:0003676">
    <property type="term" value="F:nucleic acid binding"/>
    <property type="evidence" value="ECO:0007669"/>
    <property type="project" value="UniProtKB-UniRule"/>
</dbReference>
<keyword evidence="8" id="KW-0833">Ubl conjugation pathway</keyword>
<keyword evidence="7 11" id="KW-0863">Zinc-finger</keyword>
<proteinExistence type="predicted"/>
<dbReference type="PROSITE" id="PS50174">
    <property type="entry name" value="G_PATCH"/>
    <property type="match status" value="1"/>
</dbReference>
<comment type="catalytic activity">
    <reaction evidence="1">
        <text>S-ubiquitinyl-[E2 ubiquitin-conjugating enzyme]-L-cysteine + [acceptor protein]-L-lysine = [E2 ubiquitin-conjugating enzyme]-L-cysteine + N(6)-ubiquitinyl-[acceptor protein]-L-lysine.</text>
        <dbReference type="EC" id="2.3.2.27"/>
    </reaction>
</comment>
<protein>
    <recommendedName>
        <fullName evidence="12">Cap-specific mRNA (nucleoside-2'-O-)-methyltransferase 1</fullName>
        <ecNumber evidence="12">2.1.1.57</ecNumber>
    </recommendedName>
    <alternativeName>
        <fullName evidence="12">Cap1 2'O-ribose methyltransferase 1</fullName>
    </alternativeName>
</protein>
<dbReference type="InterPro" id="IPR037197">
    <property type="entry name" value="WWE_dom_sf"/>
</dbReference>
<comment type="subcellular location">
    <subcellularLocation>
        <location evidence="2">Cytoplasm</location>
        <location evidence="2">Cytosol</location>
    </subcellularLocation>
    <subcellularLocation>
        <location evidence="12">Nucleus</location>
    </subcellularLocation>
</comment>
<keyword evidence="12" id="KW-0949">S-adenosyl-L-methionine</keyword>
<dbReference type="InterPro" id="IPR017907">
    <property type="entry name" value="Znf_RING_CS"/>
</dbReference>
<dbReference type="InterPro" id="IPR018123">
    <property type="entry name" value="WWE-dom_subgr"/>
</dbReference>
<dbReference type="AlphaFoldDB" id="A0A7R9CQR7"/>
<dbReference type="Gene3D" id="3.40.50.12760">
    <property type="match status" value="1"/>
</dbReference>
<dbReference type="CDD" id="cd16546">
    <property type="entry name" value="RING-HC_RNF146"/>
    <property type="match status" value="1"/>
</dbReference>
<dbReference type="SMART" id="SM00184">
    <property type="entry name" value="RING"/>
    <property type="match status" value="1"/>
</dbReference>
<evidence type="ECO:0000256" key="3">
    <source>
        <dbReference type="ARBA" id="ARBA00022490"/>
    </source>
</evidence>
<dbReference type="GO" id="GO:0008270">
    <property type="term" value="F:zinc ion binding"/>
    <property type="evidence" value="ECO:0007669"/>
    <property type="project" value="UniProtKB-KW"/>
</dbReference>
<dbReference type="EC" id="2.1.1.57" evidence="12"/>
<dbReference type="Pfam" id="PF13920">
    <property type="entry name" value="zf-C3HC4_3"/>
    <property type="match status" value="1"/>
</dbReference>
<feature type="compositionally biased region" description="Acidic residues" evidence="13">
    <location>
        <begin position="44"/>
        <end position="57"/>
    </location>
</feature>
<evidence type="ECO:0000256" key="13">
    <source>
        <dbReference type="SAM" id="MobiDB-lite"/>
    </source>
</evidence>
<sequence length="966" mass="110158">MSHLGMRGSNLSDSSENESSDDNAASGPPQRKRHHSMFPHSEENFEIQDESSSDSQDEFSHMPNINEFPTTSKNNFTNNMVQYSEEPNVKGNTAQKIMERMGYKAGRGLGKHDQGRVDPVEMSKQRGRRGLGLHIPGLEAATLVWKSDLEVITHEEHVHWLEDEEHSSLAAEIMEDWIVEGKPKLVIDDETNFCDSNILRNVISGKNVFDQLDPHEMMKARTRSNPFETIRGGIFLNRAAMKMANMDKVFDFMFTKPVDEMGESLVAPGELLYFADVCAGPGGFSEYVLWRCGWQAKGFGFTLRAQNDFKLSNFYAGHCETFETHYGVGGSEGDGDVFKQENINCFSEHVISQTNGQGVHFMMADGGFSVEGQENIQEILSKELYLCQFIVALCIVRNKGHFVCKLFDVFTPFSVGLIYLMYKAFRKISIHKPNTSRPANSERYIICKWKRSDSTAIKEHLINIHEQLQECRKIAKDITEVVPISVLNEDRVFFDYIVTSNNSIGEKQVIGLVKIAAFCRDINLIEPLQAEIKKKCLDYWEVPDKARTAPPRISETSKCEQLLKNSSIPSNVFSKEEIELKPTMMEGVFQSVYDWHCVVLGSSRERKNCTFYLGMGRNKVYRFEEGRWRKVVELIELSPDTLFYGEIVQELHGEGRSQRKIPILHIIDAIFLGGKDISKRHITERLKLCHKFCQALNKSTRTDLMPIRTKQLFDLEYIDQVFDRLKMRSVKNADCYIPANLAIFGPYTDQIYSGVNALLHTSPYSSSAASGEGMYVPRQQPLHPGSDEKVVIVFNTKITISYLGTWSKEEALPLLNLQVKCVAGPSIPECAICLQMCVHPAQLPCGHIFCFLCVKGVANQSKKCAMCRQEIPTDYLEKPQLLEQSNVEKVAGEFDDGYQWFYEGRNGWWQYEERTSADIEEVFKLGEPSCEIMICGVLYIIDFVKNHQYRKHDPTKKRRIKRDLET</sequence>
<evidence type="ECO:0000256" key="12">
    <source>
        <dbReference type="RuleBase" id="RU368012"/>
    </source>
</evidence>
<evidence type="ECO:0000256" key="2">
    <source>
        <dbReference type="ARBA" id="ARBA00004514"/>
    </source>
</evidence>
<keyword evidence="12" id="KW-0506">mRNA capping</keyword>
<comment type="pathway">
    <text evidence="10">Protein modification.</text>
</comment>
<evidence type="ECO:0000256" key="11">
    <source>
        <dbReference type="PROSITE-ProRule" id="PRU00175"/>
    </source>
</evidence>
<dbReference type="PROSITE" id="PS50089">
    <property type="entry name" value="ZF_RING_2"/>
    <property type="match status" value="1"/>
</dbReference>
<evidence type="ECO:0000256" key="4">
    <source>
        <dbReference type="ARBA" id="ARBA00022679"/>
    </source>
</evidence>
<feature type="domain" description="RING-type" evidence="14">
    <location>
        <begin position="830"/>
        <end position="868"/>
    </location>
</feature>
<dbReference type="InterPro" id="IPR001841">
    <property type="entry name" value="Znf_RING"/>
</dbReference>
<keyword evidence="6" id="KW-0479">Metal-binding</keyword>
<keyword evidence="9" id="KW-0862">Zinc</keyword>
<gene>
    <name evidence="18" type="ORF">TPSB3V08_LOCUS2751</name>
</gene>
<dbReference type="SUPFAM" id="SSF53335">
    <property type="entry name" value="S-adenosyl-L-methionine-dependent methyltransferases"/>
    <property type="match status" value="1"/>
</dbReference>
<evidence type="ECO:0000313" key="18">
    <source>
        <dbReference type="EMBL" id="CAD7400734.1"/>
    </source>
</evidence>
<keyword evidence="4 12" id="KW-0808">Transferase</keyword>
<evidence type="ECO:0000256" key="9">
    <source>
        <dbReference type="ARBA" id="ARBA00022833"/>
    </source>
</evidence>
<dbReference type="InterPro" id="IPR050851">
    <property type="entry name" value="mRNA_Cap_2O-Ribose_MeTrfase"/>
</dbReference>
<evidence type="ECO:0000256" key="6">
    <source>
        <dbReference type="ARBA" id="ARBA00022723"/>
    </source>
</evidence>
<dbReference type="Gene3D" id="3.30.720.50">
    <property type="match status" value="1"/>
</dbReference>
<evidence type="ECO:0000259" key="15">
    <source>
        <dbReference type="PROSITE" id="PS50174"/>
    </source>
</evidence>
<dbReference type="SMART" id="SM00443">
    <property type="entry name" value="G_patch"/>
    <property type="match status" value="1"/>
</dbReference>
<evidence type="ECO:0000259" key="17">
    <source>
        <dbReference type="PROSITE" id="PS51613"/>
    </source>
</evidence>
<dbReference type="PANTHER" id="PTHR16121">
    <property type="entry name" value="CAP-SPECIFIC MRNA (NUCLEOSIDE-2'-O-)-METHYLTRANSFERASE 1-RELATED"/>
    <property type="match status" value="1"/>
</dbReference>
<dbReference type="PROSITE" id="PS00518">
    <property type="entry name" value="ZF_RING_1"/>
    <property type="match status" value="1"/>
</dbReference>
<dbReference type="PANTHER" id="PTHR16121:SF0">
    <property type="entry name" value="CAP-SPECIFIC MRNA (NUCLEOSIDE-2'-O-)-METHYLTRANSFERASE 1"/>
    <property type="match status" value="1"/>
</dbReference>